<dbReference type="KEGG" id="pmj:P9211_08931"/>
<evidence type="ECO:0000256" key="5">
    <source>
        <dbReference type="ARBA" id="ARBA00022555"/>
    </source>
</evidence>
<dbReference type="PANTHER" id="PTHR10947:SF0">
    <property type="entry name" value="PHENYLALANINE--TRNA LIGASE BETA SUBUNIT"/>
    <property type="match status" value="1"/>
</dbReference>
<dbReference type="SMART" id="SM00874">
    <property type="entry name" value="B5"/>
    <property type="match status" value="1"/>
</dbReference>
<feature type="compositionally biased region" description="Polar residues" evidence="17">
    <location>
        <begin position="437"/>
        <end position="459"/>
    </location>
</feature>
<dbReference type="RefSeq" id="WP_012195446.1">
    <property type="nucleotide sequence ID" value="NC_009976.1"/>
</dbReference>
<dbReference type="eggNOG" id="COG0072">
    <property type="taxonomic scope" value="Bacteria"/>
</dbReference>
<comment type="catalytic activity">
    <reaction evidence="14 15">
        <text>tRNA(Phe) + L-phenylalanine + ATP = L-phenylalanyl-tRNA(Phe) + AMP + diphosphate + H(+)</text>
        <dbReference type="Rhea" id="RHEA:19413"/>
        <dbReference type="Rhea" id="RHEA-COMP:9668"/>
        <dbReference type="Rhea" id="RHEA-COMP:9699"/>
        <dbReference type="ChEBI" id="CHEBI:15378"/>
        <dbReference type="ChEBI" id="CHEBI:30616"/>
        <dbReference type="ChEBI" id="CHEBI:33019"/>
        <dbReference type="ChEBI" id="CHEBI:58095"/>
        <dbReference type="ChEBI" id="CHEBI:78442"/>
        <dbReference type="ChEBI" id="CHEBI:78531"/>
        <dbReference type="ChEBI" id="CHEBI:456215"/>
        <dbReference type="EC" id="6.1.1.20"/>
    </reaction>
</comment>
<evidence type="ECO:0000256" key="4">
    <source>
        <dbReference type="ARBA" id="ARBA00022490"/>
    </source>
</evidence>
<evidence type="ECO:0000256" key="9">
    <source>
        <dbReference type="ARBA" id="ARBA00022840"/>
    </source>
</evidence>
<keyword evidence="12 15" id="KW-0648">Protein biosynthesis</keyword>
<dbReference type="PROSITE" id="PS51483">
    <property type="entry name" value="B5"/>
    <property type="match status" value="1"/>
</dbReference>
<evidence type="ECO:0000256" key="1">
    <source>
        <dbReference type="ARBA" id="ARBA00004496"/>
    </source>
</evidence>
<dbReference type="PANTHER" id="PTHR10947">
    <property type="entry name" value="PHENYLALANYL-TRNA SYNTHETASE BETA CHAIN AND LEUCINE-RICH REPEAT-CONTAINING PROTEIN 47"/>
    <property type="match status" value="1"/>
</dbReference>
<keyword evidence="6 15" id="KW-0436">Ligase</keyword>
<proteinExistence type="inferred from homology"/>
<dbReference type="SUPFAM" id="SSF50249">
    <property type="entry name" value="Nucleic acid-binding proteins"/>
    <property type="match status" value="1"/>
</dbReference>
<dbReference type="Proteomes" id="UP000000788">
    <property type="component" value="Chromosome"/>
</dbReference>
<dbReference type="InterPro" id="IPR005146">
    <property type="entry name" value="B3/B4_tRNA-bd"/>
</dbReference>
<dbReference type="Gene3D" id="3.30.56.10">
    <property type="match status" value="2"/>
</dbReference>
<dbReference type="InterPro" id="IPR036690">
    <property type="entry name" value="Fdx_antiC-bd_sf"/>
</dbReference>
<evidence type="ECO:0000256" key="12">
    <source>
        <dbReference type="ARBA" id="ARBA00022917"/>
    </source>
</evidence>
<evidence type="ECO:0000256" key="15">
    <source>
        <dbReference type="HAMAP-Rule" id="MF_00283"/>
    </source>
</evidence>
<dbReference type="STRING" id="93059.P9211_08931"/>
<dbReference type="PROSITE" id="PS50886">
    <property type="entry name" value="TRBD"/>
    <property type="match status" value="1"/>
</dbReference>
<keyword evidence="4 15" id="KW-0963">Cytoplasm</keyword>
<dbReference type="Pfam" id="PF17759">
    <property type="entry name" value="tRNA_synthFbeta"/>
    <property type="match status" value="1"/>
</dbReference>
<evidence type="ECO:0000256" key="3">
    <source>
        <dbReference type="ARBA" id="ARBA00011209"/>
    </source>
</evidence>
<dbReference type="GO" id="GO:0005524">
    <property type="term" value="F:ATP binding"/>
    <property type="evidence" value="ECO:0007669"/>
    <property type="project" value="UniProtKB-UniRule"/>
</dbReference>
<reference evidence="21 22" key="1">
    <citation type="journal article" date="2007" name="PLoS Genet.">
        <title>Patterns and implications of gene gain and loss in the evolution of Prochlorococcus.</title>
        <authorList>
            <person name="Kettler G.C."/>
            <person name="Martiny A.C."/>
            <person name="Huang K."/>
            <person name="Zucker J."/>
            <person name="Coleman M.L."/>
            <person name="Rodrigue S."/>
            <person name="Chen F."/>
            <person name="Lapidus A."/>
            <person name="Ferriera S."/>
            <person name="Johnson J."/>
            <person name="Steglich C."/>
            <person name="Church G.M."/>
            <person name="Richardson P."/>
            <person name="Chisholm S.W."/>
        </authorList>
    </citation>
    <scope>NUCLEOTIDE SEQUENCE [LARGE SCALE GENOMIC DNA]</scope>
    <source>
        <strain evidence="22">MIT 9211</strain>
    </source>
</reference>
<dbReference type="InterPro" id="IPR045060">
    <property type="entry name" value="Phe-tRNA-ligase_IIc_bsu"/>
</dbReference>
<keyword evidence="11 16" id="KW-0694">RNA-binding</keyword>
<dbReference type="InterPro" id="IPR012340">
    <property type="entry name" value="NA-bd_OB-fold"/>
</dbReference>
<evidence type="ECO:0000256" key="7">
    <source>
        <dbReference type="ARBA" id="ARBA00022723"/>
    </source>
</evidence>
<dbReference type="SUPFAM" id="SSF56037">
    <property type="entry name" value="PheT/TilS domain"/>
    <property type="match status" value="1"/>
</dbReference>
<dbReference type="GO" id="GO:0004826">
    <property type="term" value="F:phenylalanine-tRNA ligase activity"/>
    <property type="evidence" value="ECO:0007669"/>
    <property type="project" value="UniProtKB-UniRule"/>
</dbReference>
<name>A9BAG2_PROM4</name>
<dbReference type="CDD" id="cd02796">
    <property type="entry name" value="tRNA_bind_bactPheRS"/>
    <property type="match status" value="1"/>
</dbReference>
<evidence type="ECO:0000256" key="11">
    <source>
        <dbReference type="ARBA" id="ARBA00022884"/>
    </source>
</evidence>
<keyword evidence="13 15" id="KW-0030">Aminoacyl-tRNA synthetase</keyword>
<dbReference type="InterPro" id="IPR020825">
    <property type="entry name" value="Phe-tRNA_synthase-like_B3/B4"/>
</dbReference>
<feature type="binding site" evidence="15">
    <location>
        <position position="504"/>
    </location>
    <ligand>
        <name>Mg(2+)</name>
        <dbReference type="ChEBI" id="CHEBI:18420"/>
        <note>shared with alpha subunit</note>
    </ligand>
</feature>
<dbReference type="Gene3D" id="3.30.930.10">
    <property type="entry name" value="Bira Bifunctional Protein, Domain 2"/>
    <property type="match status" value="1"/>
</dbReference>
<dbReference type="HAMAP" id="MF_00283">
    <property type="entry name" value="Phe_tRNA_synth_beta1"/>
    <property type="match status" value="1"/>
</dbReference>
<dbReference type="AlphaFoldDB" id="A9BAG2"/>
<dbReference type="InterPro" id="IPR002547">
    <property type="entry name" value="tRNA-bd_dom"/>
</dbReference>
<evidence type="ECO:0000256" key="14">
    <source>
        <dbReference type="ARBA" id="ARBA00049255"/>
    </source>
</evidence>
<dbReference type="InterPro" id="IPR005121">
    <property type="entry name" value="Fdx_antiC-bd"/>
</dbReference>
<feature type="region of interest" description="Disordered" evidence="17">
    <location>
        <begin position="437"/>
        <end position="461"/>
    </location>
</feature>
<comment type="similarity">
    <text evidence="2 15">Belongs to the phenylalanyl-tRNA synthetase beta subunit family. Type 1 subfamily.</text>
</comment>
<dbReference type="InterPro" id="IPR009061">
    <property type="entry name" value="DNA-bd_dom_put_sf"/>
</dbReference>
<dbReference type="GO" id="GO:0000049">
    <property type="term" value="F:tRNA binding"/>
    <property type="evidence" value="ECO:0007669"/>
    <property type="project" value="UniProtKB-UniRule"/>
</dbReference>
<accession>A9BAG2</accession>
<dbReference type="NCBIfam" id="TIGR00472">
    <property type="entry name" value="pheT_bact"/>
    <property type="match status" value="1"/>
</dbReference>
<dbReference type="PROSITE" id="PS51447">
    <property type="entry name" value="FDX_ACB"/>
    <property type="match status" value="1"/>
</dbReference>
<evidence type="ECO:0000256" key="2">
    <source>
        <dbReference type="ARBA" id="ARBA00008653"/>
    </source>
</evidence>
<keyword evidence="8 15" id="KW-0547">Nucleotide-binding</keyword>
<dbReference type="SMART" id="SM00896">
    <property type="entry name" value="FDX-ACB"/>
    <property type="match status" value="1"/>
</dbReference>
<evidence type="ECO:0000256" key="8">
    <source>
        <dbReference type="ARBA" id="ARBA00022741"/>
    </source>
</evidence>
<organism evidence="21 22">
    <name type="scientific">Prochlorococcus marinus (strain MIT 9211)</name>
    <dbReference type="NCBI Taxonomy" id="93059"/>
    <lineage>
        <taxon>Bacteria</taxon>
        <taxon>Bacillati</taxon>
        <taxon>Cyanobacteriota</taxon>
        <taxon>Cyanophyceae</taxon>
        <taxon>Synechococcales</taxon>
        <taxon>Prochlorococcaceae</taxon>
        <taxon>Prochlorococcus</taxon>
    </lineage>
</organism>
<evidence type="ECO:0000256" key="16">
    <source>
        <dbReference type="PROSITE-ProRule" id="PRU00209"/>
    </source>
</evidence>
<dbReference type="GO" id="GO:0000287">
    <property type="term" value="F:magnesium ion binding"/>
    <property type="evidence" value="ECO:0007669"/>
    <property type="project" value="UniProtKB-UniRule"/>
</dbReference>
<protein>
    <recommendedName>
        <fullName evidence="15">Phenylalanine--tRNA ligase beta subunit</fullName>
        <ecNumber evidence="15">6.1.1.20</ecNumber>
    </recommendedName>
    <alternativeName>
        <fullName evidence="15">Phenylalanyl-tRNA synthetase beta subunit</fullName>
        <shortName evidence="15">PheRS</shortName>
    </alternativeName>
</protein>
<evidence type="ECO:0000259" key="19">
    <source>
        <dbReference type="PROSITE" id="PS51447"/>
    </source>
</evidence>
<dbReference type="Gene3D" id="3.30.70.380">
    <property type="entry name" value="Ferrodoxin-fold anticodon-binding domain"/>
    <property type="match status" value="1"/>
</dbReference>
<sequence length="834" mass="93835">MKASLSWLKELVDTSMDVAEIAEKLSISGFEVEEEIDLGLKVKGIVVGKVEEVLPHPNADKLKICRVDIGTKKSLQIVCGARNVRDGVHVLVATEGAYLQPINLKIKKSELRGVLSEGMICSLGEIGLESDTDGIEILEDSLLKIPEIGSSPRGILGMDDTILDLAITANRPDGMSMVGLARELSAITDSKLNLPKIKSLVEFKIFEPKDLSEEAISSKEIYSLSYLEGVDGKKKSPLWLKNRLEKAGIRSINAIVDITNYIMLEQGQPLHAFDADKLNILTDKEVTQNDFGVRRAKAKETLLALDNNEYELNHESHVITCCDKAIAVAGIIGGKSSSVNEHTKNIWLEGAVFTSTSIRRSSRKIGIRTDSSSRYEKGISAQITLKAVNRAVELYNDCFKCRVSDGFISKNLTPNNYEIKLRRDRIHNILGALKVTSSNKSGNKRTSIQDPPDNNYTKRNLTDNEIENSLKKVGCEIKCIEEGWKVSVLANRSNDLQREIDLIEEIARLIGYDKFDANLPDPIKPGYLRPKQSLERTIRNCLINNGLQEIVSFSLVPKDETNEQMVAISNPLLTETSHLRTNLWEEHLKVCKRNIDSGKQACWVFEIGNVYTVEKKEIYQKSILSGAITGYRSMELWTNEGKQRDMDYYTARGKITQLTDRLKINVEDRPLRNDERLHPGRSAELILEGKRFGVFGQINPELANKLNINRSTFLFEVSMDAMLEAAARRNKWLRSFKEFATVPHMQRDMAVIVSKEYLAGDIIKKIMKTGTPLLESVELIDRYEGGNIDSGEVSLAFRLTYRKKKETLKETEINPVHDRILKELVQSFKVKPRI</sequence>
<dbReference type="SMART" id="SM00873">
    <property type="entry name" value="B3_4"/>
    <property type="match status" value="1"/>
</dbReference>
<keyword evidence="9 15" id="KW-0067">ATP-binding</keyword>
<feature type="domain" description="TRNA-binding" evidence="18">
    <location>
        <begin position="39"/>
        <end position="153"/>
    </location>
</feature>
<comment type="cofactor">
    <cofactor evidence="15">
        <name>Mg(2+)</name>
        <dbReference type="ChEBI" id="CHEBI:18420"/>
    </cofactor>
    <text evidence="15">Binds 2 magnesium ions per tetramer.</text>
</comment>
<evidence type="ECO:0000256" key="13">
    <source>
        <dbReference type="ARBA" id="ARBA00023146"/>
    </source>
</evidence>
<feature type="binding site" evidence="15">
    <location>
        <position position="501"/>
    </location>
    <ligand>
        <name>Mg(2+)</name>
        <dbReference type="ChEBI" id="CHEBI:18420"/>
        <note>shared with alpha subunit</note>
    </ligand>
</feature>
<dbReference type="GO" id="GO:0009328">
    <property type="term" value="C:phenylalanine-tRNA ligase complex"/>
    <property type="evidence" value="ECO:0007669"/>
    <property type="project" value="TreeGrafter"/>
</dbReference>
<dbReference type="EMBL" id="CP000878">
    <property type="protein sequence ID" value="ABX08824.1"/>
    <property type="molecule type" value="Genomic_DNA"/>
</dbReference>
<dbReference type="FunFam" id="2.40.50.140:FF:000045">
    <property type="entry name" value="Phenylalanine--tRNA ligase beta subunit"/>
    <property type="match status" value="1"/>
</dbReference>
<keyword evidence="7 15" id="KW-0479">Metal-binding</keyword>
<gene>
    <name evidence="15 21" type="primary">pheT</name>
    <name evidence="21" type="ordered locus">P9211_08931</name>
</gene>
<feature type="binding site" evidence="15">
    <location>
        <position position="495"/>
    </location>
    <ligand>
        <name>Mg(2+)</name>
        <dbReference type="ChEBI" id="CHEBI:18420"/>
        <note>shared with alpha subunit</note>
    </ligand>
</feature>
<evidence type="ECO:0000313" key="22">
    <source>
        <dbReference type="Proteomes" id="UP000000788"/>
    </source>
</evidence>
<dbReference type="InterPro" id="IPR041616">
    <property type="entry name" value="PheRS_beta_core"/>
</dbReference>
<dbReference type="Pfam" id="PF03484">
    <property type="entry name" value="B5"/>
    <property type="match status" value="1"/>
</dbReference>
<comment type="subunit">
    <text evidence="3 15">Tetramer of two alpha and two beta subunits.</text>
</comment>
<dbReference type="NCBIfam" id="NF045760">
    <property type="entry name" value="YtpR"/>
    <property type="match status" value="1"/>
</dbReference>
<dbReference type="OrthoDB" id="9805455at2"/>
<dbReference type="InterPro" id="IPR033714">
    <property type="entry name" value="tRNA_bind_bactPheRS"/>
</dbReference>
<keyword evidence="10 15" id="KW-0460">Magnesium</keyword>
<dbReference type="SUPFAM" id="SSF54991">
    <property type="entry name" value="Anticodon-binding domain of PheRS"/>
    <property type="match status" value="1"/>
</dbReference>
<evidence type="ECO:0000256" key="10">
    <source>
        <dbReference type="ARBA" id="ARBA00022842"/>
    </source>
</evidence>
<feature type="binding site" evidence="15">
    <location>
        <position position="505"/>
    </location>
    <ligand>
        <name>Mg(2+)</name>
        <dbReference type="ChEBI" id="CHEBI:18420"/>
        <note>shared with alpha subunit</note>
    </ligand>
</feature>
<dbReference type="Gene3D" id="2.40.50.140">
    <property type="entry name" value="Nucleic acid-binding proteins"/>
    <property type="match status" value="1"/>
</dbReference>
<dbReference type="Gene3D" id="3.50.40.10">
    <property type="entry name" value="Phenylalanyl-trna Synthetase, Chain B, domain 3"/>
    <property type="match status" value="1"/>
</dbReference>
<evidence type="ECO:0000259" key="18">
    <source>
        <dbReference type="PROSITE" id="PS50886"/>
    </source>
</evidence>
<dbReference type="InterPro" id="IPR045864">
    <property type="entry name" value="aa-tRNA-synth_II/BPL/LPL"/>
</dbReference>
<keyword evidence="22" id="KW-1185">Reference proteome</keyword>
<dbReference type="InterPro" id="IPR005147">
    <property type="entry name" value="tRNA_synthase_B5-dom"/>
</dbReference>
<dbReference type="HOGENOM" id="CLU_016891_0_0_3"/>
<feature type="domain" description="FDX-ACB" evidence="19">
    <location>
        <begin position="740"/>
        <end position="833"/>
    </location>
</feature>
<dbReference type="CDD" id="cd00769">
    <property type="entry name" value="PheRS_beta_core"/>
    <property type="match status" value="1"/>
</dbReference>
<evidence type="ECO:0000256" key="6">
    <source>
        <dbReference type="ARBA" id="ARBA00022598"/>
    </source>
</evidence>
<dbReference type="SUPFAM" id="SSF46955">
    <property type="entry name" value="Putative DNA-binding domain"/>
    <property type="match status" value="1"/>
</dbReference>
<dbReference type="EC" id="6.1.1.20" evidence="15"/>
<dbReference type="SUPFAM" id="SSF55681">
    <property type="entry name" value="Class II aaRS and biotin synthetases"/>
    <property type="match status" value="1"/>
</dbReference>
<dbReference type="Pfam" id="PF03483">
    <property type="entry name" value="B3_4"/>
    <property type="match status" value="1"/>
</dbReference>
<evidence type="ECO:0000256" key="17">
    <source>
        <dbReference type="SAM" id="MobiDB-lite"/>
    </source>
</evidence>
<dbReference type="Pfam" id="PF01588">
    <property type="entry name" value="tRNA_bind"/>
    <property type="match status" value="1"/>
</dbReference>
<dbReference type="Pfam" id="PF03147">
    <property type="entry name" value="FDX-ACB"/>
    <property type="match status" value="1"/>
</dbReference>
<keyword evidence="5 16" id="KW-0820">tRNA-binding</keyword>
<dbReference type="GO" id="GO:0006432">
    <property type="term" value="P:phenylalanyl-tRNA aminoacylation"/>
    <property type="evidence" value="ECO:0007669"/>
    <property type="project" value="UniProtKB-UniRule"/>
</dbReference>
<evidence type="ECO:0000259" key="20">
    <source>
        <dbReference type="PROSITE" id="PS51483"/>
    </source>
</evidence>
<evidence type="ECO:0000313" key="21">
    <source>
        <dbReference type="EMBL" id="ABX08824.1"/>
    </source>
</evidence>
<dbReference type="InterPro" id="IPR004532">
    <property type="entry name" value="Phe-tRNA-ligase_IIc_bsu_bact"/>
</dbReference>
<comment type="subcellular location">
    <subcellularLocation>
        <location evidence="1 15">Cytoplasm</location>
    </subcellularLocation>
</comment>
<feature type="domain" description="B5" evidence="20">
    <location>
        <begin position="414"/>
        <end position="517"/>
    </location>
</feature>